<dbReference type="GO" id="GO:0032259">
    <property type="term" value="P:methylation"/>
    <property type="evidence" value="ECO:0007669"/>
    <property type="project" value="UniProtKB-KW"/>
</dbReference>
<evidence type="ECO:0000313" key="6">
    <source>
        <dbReference type="Proteomes" id="UP000289152"/>
    </source>
</evidence>
<comment type="caution">
    <text evidence="5">The sequence shown here is derived from an EMBL/GenBank/DDBJ whole genome shotgun (WGS) entry which is preliminary data.</text>
</comment>
<keyword evidence="1" id="KW-0489">Methyltransferase</keyword>
<dbReference type="STRING" id="5217.A0A4Q1BNQ7"/>
<feature type="compositionally biased region" description="Polar residues" evidence="4">
    <location>
        <begin position="191"/>
        <end position="203"/>
    </location>
</feature>
<feature type="region of interest" description="Disordered" evidence="4">
    <location>
        <begin position="257"/>
        <end position="277"/>
    </location>
</feature>
<gene>
    <name evidence="5" type="ORF">M231_03165</name>
</gene>
<accession>A0A4Q1BNQ7</accession>
<feature type="region of interest" description="Disordered" evidence="4">
    <location>
        <begin position="170"/>
        <end position="203"/>
    </location>
</feature>
<dbReference type="InterPro" id="IPR029063">
    <property type="entry name" value="SAM-dependent_MTases_sf"/>
</dbReference>
<dbReference type="CDD" id="cd02440">
    <property type="entry name" value="AdoMet_MTases"/>
    <property type="match status" value="1"/>
</dbReference>
<organism evidence="5 6">
    <name type="scientific">Tremella mesenterica</name>
    <name type="common">Jelly fungus</name>
    <dbReference type="NCBI Taxonomy" id="5217"/>
    <lineage>
        <taxon>Eukaryota</taxon>
        <taxon>Fungi</taxon>
        <taxon>Dikarya</taxon>
        <taxon>Basidiomycota</taxon>
        <taxon>Agaricomycotina</taxon>
        <taxon>Tremellomycetes</taxon>
        <taxon>Tremellales</taxon>
        <taxon>Tremellaceae</taxon>
        <taxon>Tremella</taxon>
    </lineage>
</organism>
<dbReference type="Proteomes" id="UP000289152">
    <property type="component" value="Unassembled WGS sequence"/>
</dbReference>
<evidence type="ECO:0000256" key="1">
    <source>
        <dbReference type="ARBA" id="ARBA00022603"/>
    </source>
</evidence>
<evidence type="ECO:0000313" key="5">
    <source>
        <dbReference type="EMBL" id="RXK39496.1"/>
    </source>
</evidence>
<name>A0A4Q1BNQ7_TREME</name>
<dbReference type="Pfam" id="PF13489">
    <property type="entry name" value="Methyltransf_23"/>
    <property type="match status" value="1"/>
</dbReference>
<dbReference type="SUPFAM" id="SSF53335">
    <property type="entry name" value="S-adenosyl-L-methionine-dependent methyltransferases"/>
    <property type="match status" value="1"/>
</dbReference>
<dbReference type="OrthoDB" id="2013972at2759"/>
<evidence type="ECO:0000256" key="3">
    <source>
        <dbReference type="ARBA" id="ARBA00022691"/>
    </source>
</evidence>
<dbReference type="EMBL" id="SDIL01000030">
    <property type="protein sequence ID" value="RXK39496.1"/>
    <property type="molecule type" value="Genomic_DNA"/>
</dbReference>
<dbReference type="Gene3D" id="3.40.50.150">
    <property type="entry name" value="Vaccinia Virus protein VP39"/>
    <property type="match status" value="1"/>
</dbReference>
<dbReference type="VEuPathDB" id="FungiDB:TREMEDRAFT_62314"/>
<keyword evidence="2" id="KW-0808">Transferase</keyword>
<sequence>MGLELPFPRPHTPSNVSNITLPFSTLSSNSRLASHSRLASRKRLDSGSLIPTVKRKEPRPVTPLDFSATFAIRQTMSSSRPSPTSSQLPTRKSVDLSLDVVDPAIRGIPQGWDDDPSIPLPTNISTYMSPIPVTHPHPIRDMNGLSFRPSPFRDTRQKIASFGSSVRDRANVKDTRGGGMQRKASIRTGPTARSISMSTAPTSSVDVTSEVFSEGSSISQISVNSSRAIRELDVVPPASLNTDSLLDSSHLFTPTSSQFDRLDSPSVTSTKSSGSRNRVLGMNKDLARAGLTQSRVFLPPNTAEILPFALNRPFASWELPSVSQTPSQVSTGSRTTSKQVISKDRSARWVDLPRPRGALGSKREWLDVNGLPIGGPYKVGWETEVLDLESRLHETMYDEAGGRHTFAEFAEGKEPGAVLDIGTGIGLWPISQALIWSNTTFVGLDMVPCQIDLSLLAQAERSARSTTSGIVEGEGMWSSIEKRITWDRANFLQCLPYDTGVFDMVHIRFIGLGVPEDKWADLLEEATRVLKPGGKLEIVEMSYTLSSAVPSSLRNSFSSLLLAEMIQPVTILPLQFILTATPALDSTTTKPVFEKSWQQTSTALADAVMIWVRSALEYKGTGLVKGSKGEISFARKVKIELSILEGKRWHFGKSDMVISEPLRSDGEATVWAWVITRR</sequence>
<keyword evidence="6" id="KW-1185">Reference proteome</keyword>
<dbReference type="PROSITE" id="PS01184">
    <property type="entry name" value="UBIE_2"/>
    <property type="match status" value="1"/>
</dbReference>
<evidence type="ECO:0000256" key="4">
    <source>
        <dbReference type="SAM" id="MobiDB-lite"/>
    </source>
</evidence>
<proteinExistence type="predicted"/>
<dbReference type="InParanoid" id="A0A4Q1BNQ7"/>
<dbReference type="InterPro" id="IPR023576">
    <property type="entry name" value="UbiE/COQ5_MeTrFase_CS"/>
</dbReference>
<evidence type="ECO:0000256" key="2">
    <source>
        <dbReference type="ARBA" id="ARBA00022679"/>
    </source>
</evidence>
<dbReference type="PANTHER" id="PTHR43591:SF24">
    <property type="entry name" value="2-METHOXY-6-POLYPRENYL-1,4-BENZOQUINOL METHYLASE, MITOCHONDRIAL"/>
    <property type="match status" value="1"/>
</dbReference>
<dbReference type="PANTHER" id="PTHR43591">
    <property type="entry name" value="METHYLTRANSFERASE"/>
    <property type="match status" value="1"/>
</dbReference>
<dbReference type="GO" id="GO:0008168">
    <property type="term" value="F:methyltransferase activity"/>
    <property type="evidence" value="ECO:0007669"/>
    <property type="project" value="UniProtKB-KW"/>
</dbReference>
<protein>
    <submittedName>
        <fullName evidence="5">Uncharacterized protein</fullName>
    </submittedName>
</protein>
<keyword evidence="3" id="KW-0949">S-adenosyl-L-methionine</keyword>
<dbReference type="AlphaFoldDB" id="A0A4Q1BNQ7"/>
<reference evidence="5 6" key="1">
    <citation type="submission" date="2016-06" db="EMBL/GenBank/DDBJ databases">
        <title>Evolution of pathogenesis and genome organization in the Tremellales.</title>
        <authorList>
            <person name="Cuomo C."/>
            <person name="Litvintseva A."/>
            <person name="Heitman J."/>
            <person name="Chen Y."/>
            <person name="Sun S."/>
            <person name="Springer D."/>
            <person name="Dromer F."/>
            <person name="Young S."/>
            <person name="Zeng Q."/>
            <person name="Chapman S."/>
            <person name="Gujja S."/>
            <person name="Saif S."/>
            <person name="Birren B."/>
        </authorList>
    </citation>
    <scope>NUCLEOTIDE SEQUENCE [LARGE SCALE GENOMIC DNA]</scope>
    <source>
        <strain evidence="5 6">ATCC 28783</strain>
    </source>
</reference>
<feature type="compositionally biased region" description="Low complexity" evidence="4">
    <location>
        <begin position="264"/>
        <end position="275"/>
    </location>
</feature>